<name>A0A8J7UKN7_9HYPH</name>
<dbReference type="AlphaFoldDB" id="A0A8J7UKN7"/>
<evidence type="ECO:0000313" key="2">
    <source>
        <dbReference type="EMBL" id="MBP0441363.1"/>
    </source>
</evidence>
<dbReference type="Gene3D" id="3.40.50.2000">
    <property type="entry name" value="Glycogen Phosphorylase B"/>
    <property type="match status" value="2"/>
</dbReference>
<evidence type="ECO:0000313" key="3">
    <source>
        <dbReference type="Proteomes" id="UP000666240"/>
    </source>
</evidence>
<dbReference type="RefSeq" id="WP_209337388.1">
    <property type="nucleotide sequence ID" value="NZ_JAGIYY010000013.1"/>
</dbReference>
<reference evidence="2" key="1">
    <citation type="submission" date="2021-03" db="EMBL/GenBank/DDBJ databases">
        <title>Genome sequencing and assembly of Tianweitania sediminis.</title>
        <authorList>
            <person name="Chhetri G."/>
        </authorList>
    </citation>
    <scope>NUCLEOTIDE SEQUENCE</scope>
    <source>
        <strain evidence="2">Z8</strain>
    </source>
</reference>
<dbReference type="InterPro" id="IPR001296">
    <property type="entry name" value="Glyco_trans_1"/>
</dbReference>
<dbReference type="EMBL" id="JAGIYY010000013">
    <property type="protein sequence ID" value="MBP0441363.1"/>
    <property type="molecule type" value="Genomic_DNA"/>
</dbReference>
<proteinExistence type="predicted"/>
<protein>
    <submittedName>
        <fullName evidence="2">Glycosyltransferase family 4 protein</fullName>
    </submittedName>
</protein>
<accession>A0A8J7UKN7</accession>
<dbReference type="PANTHER" id="PTHR45947:SF13">
    <property type="entry name" value="TRANSFERASE"/>
    <property type="match status" value="1"/>
</dbReference>
<dbReference type="InterPro" id="IPR050194">
    <property type="entry name" value="Glycosyltransferase_grp1"/>
</dbReference>
<gene>
    <name evidence="2" type="ORF">J5Y06_22190</name>
</gene>
<keyword evidence="3" id="KW-1185">Reference proteome</keyword>
<sequence>MRILIYSHGHPALSPGGAESASYALFERLKSEPDVEVLYVAAGLEKLAGSGRETMFFRGKSDELLLSLPKVDPFSLCSEDPRSVVERLDPIVREFRPDVIHMHHFLGVGLQAVPWLRSQASALVLTLHEYLVLCHNHGQMIKTNGALCFRNSAAECAGCFPEKGVAAFFAREMVFSEYLEAVDRFVSPSRFMLERFCPSPRWSEVRFQQIDNILAPAASGDGTFGNRRKGDKLRLGFFGRYTSYKGLDVLLEAISRLKPSYRKRLSVGVHGGGLESQPTEYRKKVRHLASQSADAIVDHGPYLNSQAGRLMARYDWIVVPSIWWENSPVVIQEALAAGVPVICGDDGGMAEKVVDGVDGLHFSLGSSADLADLLAAIIGGDVEAPKVDHRKVQSGSTQAFEEHLRLYRELAGSPNSVDRDQAQSAL</sequence>
<comment type="caution">
    <text evidence="2">The sequence shown here is derived from an EMBL/GenBank/DDBJ whole genome shotgun (WGS) entry which is preliminary data.</text>
</comment>
<organism evidence="2 3">
    <name type="scientific">Tianweitania sediminis</name>
    <dbReference type="NCBI Taxonomy" id="1502156"/>
    <lineage>
        <taxon>Bacteria</taxon>
        <taxon>Pseudomonadati</taxon>
        <taxon>Pseudomonadota</taxon>
        <taxon>Alphaproteobacteria</taxon>
        <taxon>Hyphomicrobiales</taxon>
        <taxon>Phyllobacteriaceae</taxon>
        <taxon>Tianweitania</taxon>
    </lineage>
</organism>
<feature type="domain" description="Glycosyl transferase family 1" evidence="1">
    <location>
        <begin position="227"/>
        <end position="378"/>
    </location>
</feature>
<dbReference type="SUPFAM" id="SSF53756">
    <property type="entry name" value="UDP-Glycosyltransferase/glycogen phosphorylase"/>
    <property type="match status" value="1"/>
</dbReference>
<dbReference type="CDD" id="cd03823">
    <property type="entry name" value="GT4_ExpE7-like"/>
    <property type="match status" value="1"/>
</dbReference>
<dbReference type="PANTHER" id="PTHR45947">
    <property type="entry name" value="SULFOQUINOVOSYL TRANSFERASE SQD2"/>
    <property type="match status" value="1"/>
</dbReference>
<dbReference type="GO" id="GO:0016757">
    <property type="term" value="F:glycosyltransferase activity"/>
    <property type="evidence" value="ECO:0007669"/>
    <property type="project" value="InterPro"/>
</dbReference>
<dbReference type="Pfam" id="PF00534">
    <property type="entry name" value="Glycos_transf_1"/>
    <property type="match status" value="1"/>
</dbReference>
<dbReference type="Proteomes" id="UP000666240">
    <property type="component" value="Unassembled WGS sequence"/>
</dbReference>
<evidence type="ECO:0000259" key="1">
    <source>
        <dbReference type="Pfam" id="PF00534"/>
    </source>
</evidence>